<evidence type="ECO:0000313" key="1">
    <source>
        <dbReference type="EMBL" id="KAL3667573.1"/>
    </source>
</evidence>
<evidence type="ECO:0000313" key="2">
    <source>
        <dbReference type="Proteomes" id="UP001632037"/>
    </source>
</evidence>
<reference evidence="1 2" key="1">
    <citation type="submission" date="2024-09" db="EMBL/GenBank/DDBJ databases">
        <title>Genome sequencing and assembly of Phytophthora oleae, isolate VK10A, causative agent of rot of olive drupes.</title>
        <authorList>
            <person name="Conti Taguali S."/>
            <person name="Riolo M."/>
            <person name="La Spada F."/>
            <person name="Cacciola S.O."/>
            <person name="Dionisio G."/>
        </authorList>
    </citation>
    <scope>NUCLEOTIDE SEQUENCE [LARGE SCALE GENOMIC DNA]</scope>
    <source>
        <strain evidence="1 2">VK10A</strain>
    </source>
</reference>
<protein>
    <submittedName>
        <fullName evidence="1">Uncharacterized protein</fullName>
    </submittedName>
</protein>
<dbReference type="EMBL" id="JBIMZQ010000013">
    <property type="protein sequence ID" value="KAL3667573.1"/>
    <property type="molecule type" value="Genomic_DNA"/>
</dbReference>
<dbReference type="Proteomes" id="UP001632037">
    <property type="component" value="Unassembled WGS sequence"/>
</dbReference>
<keyword evidence="2" id="KW-1185">Reference proteome</keyword>
<accession>A0ABD3FLF7</accession>
<gene>
    <name evidence="1" type="ORF">V7S43_007127</name>
</gene>
<comment type="caution">
    <text evidence="1">The sequence shown here is derived from an EMBL/GenBank/DDBJ whole genome shotgun (WGS) entry which is preliminary data.</text>
</comment>
<sequence length="85" mass="9186">MEPAALASPAFADIRGVVISAALGGIALAEREAELPVLVCMILDWKVTFALAVQTLATVTKVFRACHSQRARVTFARWLIGNARY</sequence>
<organism evidence="1 2">
    <name type="scientific">Phytophthora oleae</name>
    <dbReference type="NCBI Taxonomy" id="2107226"/>
    <lineage>
        <taxon>Eukaryota</taxon>
        <taxon>Sar</taxon>
        <taxon>Stramenopiles</taxon>
        <taxon>Oomycota</taxon>
        <taxon>Peronosporomycetes</taxon>
        <taxon>Peronosporales</taxon>
        <taxon>Peronosporaceae</taxon>
        <taxon>Phytophthora</taxon>
    </lineage>
</organism>
<name>A0ABD3FLF7_9STRA</name>
<proteinExistence type="predicted"/>
<dbReference type="AlphaFoldDB" id="A0ABD3FLF7"/>